<dbReference type="SUPFAM" id="SSF51905">
    <property type="entry name" value="FAD/NAD(P)-binding domain"/>
    <property type="match status" value="1"/>
</dbReference>
<keyword evidence="4" id="KW-1185">Reference proteome</keyword>
<accession>A0A859FC40</accession>
<proteinExistence type="predicted"/>
<feature type="domain" description="FAD dependent oxidoreductase" evidence="2">
    <location>
        <begin position="5"/>
        <end position="325"/>
    </location>
</feature>
<dbReference type="PANTHER" id="PTHR13847:SF289">
    <property type="entry name" value="GLYCINE OXIDASE"/>
    <property type="match status" value="1"/>
</dbReference>
<protein>
    <submittedName>
        <fullName evidence="3">FAD-dependent oxidoreductase</fullName>
    </submittedName>
</protein>
<reference evidence="4" key="1">
    <citation type="submission" date="2019-07" db="EMBL/GenBank/DDBJ databases">
        <title>Bacillus alkalisoli sp. nov. isolated from saline soil.</title>
        <authorList>
            <person name="Sun J.-Q."/>
            <person name="Xu L."/>
        </authorList>
    </citation>
    <scope>NUCLEOTIDE SEQUENCE [LARGE SCALE GENOMIC DNA]</scope>
    <source>
        <strain evidence="4">M4U3P1</strain>
    </source>
</reference>
<dbReference type="PANTHER" id="PTHR13847">
    <property type="entry name" value="SARCOSINE DEHYDROGENASE-RELATED"/>
    <property type="match status" value="1"/>
</dbReference>
<evidence type="ECO:0000313" key="3">
    <source>
        <dbReference type="EMBL" id="QKS69796.1"/>
    </source>
</evidence>
<dbReference type="GO" id="GO:0005737">
    <property type="term" value="C:cytoplasm"/>
    <property type="evidence" value="ECO:0007669"/>
    <property type="project" value="TreeGrafter"/>
</dbReference>
<keyword evidence="1" id="KW-0560">Oxidoreductase</keyword>
<dbReference type="GO" id="GO:0016491">
    <property type="term" value="F:oxidoreductase activity"/>
    <property type="evidence" value="ECO:0007669"/>
    <property type="project" value="UniProtKB-KW"/>
</dbReference>
<gene>
    <name evidence="3" type="ORF">FLK61_23690</name>
</gene>
<dbReference type="RefSeq" id="WP_176007840.1">
    <property type="nucleotide sequence ID" value="NZ_CP041372.2"/>
</dbReference>
<dbReference type="InterPro" id="IPR006076">
    <property type="entry name" value="FAD-dep_OxRdtase"/>
</dbReference>
<dbReference type="EMBL" id="CP041372">
    <property type="protein sequence ID" value="QKS69796.1"/>
    <property type="molecule type" value="Genomic_DNA"/>
</dbReference>
<dbReference type="AlphaFoldDB" id="A0A859FC40"/>
<dbReference type="KEGG" id="psua:FLK61_23690"/>
<organism evidence="3 4">
    <name type="scientific">Paenalkalicoccus suaedae</name>
    <dbReference type="NCBI Taxonomy" id="2592382"/>
    <lineage>
        <taxon>Bacteria</taxon>
        <taxon>Bacillati</taxon>
        <taxon>Bacillota</taxon>
        <taxon>Bacilli</taxon>
        <taxon>Bacillales</taxon>
        <taxon>Bacillaceae</taxon>
        <taxon>Paenalkalicoccus</taxon>
    </lineage>
</organism>
<evidence type="ECO:0000256" key="1">
    <source>
        <dbReference type="ARBA" id="ARBA00023002"/>
    </source>
</evidence>
<evidence type="ECO:0000259" key="2">
    <source>
        <dbReference type="Pfam" id="PF01266"/>
    </source>
</evidence>
<dbReference type="SUPFAM" id="SSF54373">
    <property type="entry name" value="FAD-linked reductases, C-terminal domain"/>
    <property type="match status" value="1"/>
</dbReference>
<evidence type="ECO:0000313" key="4">
    <source>
        <dbReference type="Proteomes" id="UP000318138"/>
    </source>
</evidence>
<dbReference type="Proteomes" id="UP000318138">
    <property type="component" value="Chromosome"/>
</dbReference>
<dbReference type="Gene3D" id="3.50.50.60">
    <property type="entry name" value="FAD/NAD(P)-binding domain"/>
    <property type="match status" value="1"/>
</dbReference>
<dbReference type="InterPro" id="IPR036188">
    <property type="entry name" value="FAD/NAD-bd_sf"/>
</dbReference>
<dbReference type="Pfam" id="PF01266">
    <property type="entry name" value="DAO"/>
    <property type="match status" value="1"/>
</dbReference>
<name>A0A859FC40_9BACI</name>
<sequence>MHSYDVIVVGGGVIGGAISYYLSKQGVRVLAVEQRTLGYGASSKAAGMLAVEAEYQPDHPLYDLAMESRRQLKELAQLFLDELGIDIGFEQNGMLLLGSKGSLTLEDMRELEPKLRTKEAGVHYEEGAQIRSKQLTLAYWRAAIANGVEVLEQTDVKRLLMKEGRVCGIETSSQKFYADTVIVASGVASSELLPGLCPLLPVKGEIISVTTEKRLLQRTIYARDCYLVPKGENELLIGATSYPGDGTEGVSLEGVMGLLARATALVPELAKAKWNETWSGVRPRTFDDLPYIGRHPEIQGLVMATGHYRNGMLLSAITGQLVSDLVWNNRVPEALAPVSPERRGVVEHGLAY</sequence>
<dbReference type="Gene3D" id="3.30.9.10">
    <property type="entry name" value="D-Amino Acid Oxidase, subunit A, domain 2"/>
    <property type="match status" value="1"/>
</dbReference>